<dbReference type="Gene3D" id="3.30.40.10">
    <property type="entry name" value="Zinc/RING finger domain, C3HC4 (zinc finger)"/>
    <property type="match status" value="1"/>
</dbReference>
<dbReference type="InterPro" id="IPR001965">
    <property type="entry name" value="Znf_PHD"/>
</dbReference>
<feature type="domain" description="Zinc finger PHD-type" evidence="5">
    <location>
        <begin position="267"/>
        <end position="319"/>
    </location>
</feature>
<feature type="domain" description="Zinc finger PHD-type" evidence="5">
    <location>
        <begin position="371"/>
        <end position="415"/>
    </location>
</feature>
<dbReference type="SUPFAM" id="SSF57903">
    <property type="entry name" value="FYVE/PHD zinc finger"/>
    <property type="match status" value="1"/>
</dbReference>
<dbReference type="CDD" id="cd15489">
    <property type="entry name" value="PHD_SF"/>
    <property type="match status" value="1"/>
</dbReference>
<dbReference type="GeneID" id="17280005"/>
<dbReference type="SMART" id="SM00249">
    <property type="entry name" value="PHD"/>
    <property type="match status" value="2"/>
</dbReference>
<evidence type="ECO:0000313" key="6">
    <source>
        <dbReference type="EnsemblProtists" id="EOD34735"/>
    </source>
</evidence>
<name>A0A0D3KG50_EMIH1</name>
<protein>
    <recommendedName>
        <fullName evidence="5">Zinc finger PHD-type domain-containing protein</fullName>
    </recommendedName>
</protein>
<feature type="region of interest" description="Disordered" evidence="4">
    <location>
        <begin position="40"/>
        <end position="78"/>
    </location>
</feature>
<feature type="region of interest" description="Disordered" evidence="4">
    <location>
        <begin position="110"/>
        <end position="179"/>
    </location>
</feature>
<evidence type="ECO:0000259" key="5">
    <source>
        <dbReference type="SMART" id="SM00249"/>
    </source>
</evidence>
<reference evidence="6" key="2">
    <citation type="submission" date="2024-10" db="UniProtKB">
        <authorList>
            <consortium name="EnsemblProtists"/>
        </authorList>
    </citation>
    <scope>IDENTIFICATION</scope>
</reference>
<evidence type="ECO:0000256" key="1">
    <source>
        <dbReference type="ARBA" id="ARBA00022723"/>
    </source>
</evidence>
<organism evidence="6 7">
    <name type="scientific">Emiliania huxleyi (strain CCMP1516)</name>
    <dbReference type="NCBI Taxonomy" id="280463"/>
    <lineage>
        <taxon>Eukaryota</taxon>
        <taxon>Haptista</taxon>
        <taxon>Haptophyta</taxon>
        <taxon>Prymnesiophyceae</taxon>
        <taxon>Isochrysidales</taxon>
        <taxon>Noelaerhabdaceae</taxon>
        <taxon>Emiliania</taxon>
    </lineage>
</organism>
<dbReference type="EnsemblProtists" id="EOD34735">
    <property type="protein sequence ID" value="EOD34735"/>
    <property type="gene ID" value="EMIHUDRAFT_455505"/>
</dbReference>
<keyword evidence="3" id="KW-0862">Zinc</keyword>
<feature type="compositionally biased region" description="Basic and acidic residues" evidence="4">
    <location>
        <begin position="134"/>
        <end position="146"/>
    </location>
</feature>
<dbReference type="GO" id="GO:0008270">
    <property type="term" value="F:zinc ion binding"/>
    <property type="evidence" value="ECO:0007669"/>
    <property type="project" value="UniProtKB-KW"/>
</dbReference>
<evidence type="ECO:0000256" key="2">
    <source>
        <dbReference type="ARBA" id="ARBA00022771"/>
    </source>
</evidence>
<accession>A0A0D3KG50</accession>
<dbReference type="KEGG" id="ehx:EMIHUDRAFT_455505"/>
<dbReference type="InterPro" id="IPR011011">
    <property type="entry name" value="Znf_FYVE_PHD"/>
</dbReference>
<keyword evidence="7" id="KW-1185">Reference proteome</keyword>
<evidence type="ECO:0000313" key="7">
    <source>
        <dbReference type="Proteomes" id="UP000013827"/>
    </source>
</evidence>
<keyword evidence="2" id="KW-0863">Zinc-finger</keyword>
<reference evidence="7" key="1">
    <citation type="journal article" date="2013" name="Nature">
        <title>Pan genome of the phytoplankton Emiliania underpins its global distribution.</title>
        <authorList>
            <person name="Read B.A."/>
            <person name="Kegel J."/>
            <person name="Klute M.J."/>
            <person name="Kuo A."/>
            <person name="Lefebvre S.C."/>
            <person name="Maumus F."/>
            <person name="Mayer C."/>
            <person name="Miller J."/>
            <person name="Monier A."/>
            <person name="Salamov A."/>
            <person name="Young J."/>
            <person name="Aguilar M."/>
            <person name="Claverie J.M."/>
            <person name="Frickenhaus S."/>
            <person name="Gonzalez K."/>
            <person name="Herman E.K."/>
            <person name="Lin Y.C."/>
            <person name="Napier J."/>
            <person name="Ogata H."/>
            <person name="Sarno A.F."/>
            <person name="Shmutz J."/>
            <person name="Schroeder D."/>
            <person name="de Vargas C."/>
            <person name="Verret F."/>
            <person name="von Dassow P."/>
            <person name="Valentin K."/>
            <person name="Van de Peer Y."/>
            <person name="Wheeler G."/>
            <person name="Dacks J.B."/>
            <person name="Delwiche C.F."/>
            <person name="Dyhrman S.T."/>
            <person name="Glockner G."/>
            <person name="John U."/>
            <person name="Richards T."/>
            <person name="Worden A.Z."/>
            <person name="Zhang X."/>
            <person name="Grigoriev I.V."/>
            <person name="Allen A.E."/>
            <person name="Bidle K."/>
            <person name="Borodovsky M."/>
            <person name="Bowler C."/>
            <person name="Brownlee C."/>
            <person name="Cock J.M."/>
            <person name="Elias M."/>
            <person name="Gladyshev V.N."/>
            <person name="Groth M."/>
            <person name="Guda C."/>
            <person name="Hadaegh A."/>
            <person name="Iglesias-Rodriguez M.D."/>
            <person name="Jenkins J."/>
            <person name="Jones B.M."/>
            <person name="Lawson T."/>
            <person name="Leese F."/>
            <person name="Lindquist E."/>
            <person name="Lobanov A."/>
            <person name="Lomsadze A."/>
            <person name="Malik S.B."/>
            <person name="Marsh M.E."/>
            <person name="Mackinder L."/>
            <person name="Mock T."/>
            <person name="Mueller-Roeber B."/>
            <person name="Pagarete A."/>
            <person name="Parker M."/>
            <person name="Probert I."/>
            <person name="Quesneville H."/>
            <person name="Raines C."/>
            <person name="Rensing S.A."/>
            <person name="Riano-Pachon D.M."/>
            <person name="Richier S."/>
            <person name="Rokitta S."/>
            <person name="Shiraiwa Y."/>
            <person name="Soanes D.M."/>
            <person name="van der Giezen M."/>
            <person name="Wahlund T.M."/>
            <person name="Williams B."/>
            <person name="Wilson W."/>
            <person name="Wolfe G."/>
            <person name="Wurch L.L."/>
        </authorList>
    </citation>
    <scope>NUCLEOTIDE SEQUENCE</scope>
</reference>
<keyword evidence="1" id="KW-0479">Metal-binding</keyword>
<feature type="compositionally biased region" description="Pro residues" evidence="4">
    <location>
        <begin position="115"/>
        <end position="128"/>
    </location>
</feature>
<evidence type="ECO:0000256" key="4">
    <source>
        <dbReference type="SAM" id="MobiDB-lite"/>
    </source>
</evidence>
<dbReference type="InterPro" id="IPR013083">
    <property type="entry name" value="Znf_RING/FYVE/PHD"/>
</dbReference>
<sequence length="581" mass="61429">MLLSTGGLDGLAALAAAVQQQRAHYTAPPADERLAALDLLGDQPLVDKRPLEDGQPPPEAKHPRAPKALPPKALPPGWTVQRRKAVARSYNVFHGPNGERAVSIADAWRKDQGIPPSPPAPRPPPPPAVASGAGREREPGDGGEPPRKRRSGGRGGTRSGGGVVWEECTEVGKPPPRAASASAATSVRAALSVSGGGGVSLTLRVCCASPKEAAAAAARSNRQSRQLAALQDYLHKGRADKCANESLASVADQIAEKRRGGTAIQWGCVCAGGVLRGGAELQCRSCALTFHSKCERLDYTPAELARFAADKTFLCSSCQQQELQRAGYDPSAGRFVWQCQSCTRCFEAEEHRTAERHGARCAAELERREWSCVCADPRARKALATECADCGRWFHYGCKAQYRDGGAKDRCVACQDAADDADAAVAVGTLADGRVEADASYIVRLPNAGGALVNGKPYADAIRANPANPSADGCHVPLAGAAAWGFGAGAMANDPRDKRRTNALLAFVKPAAVGKAVADLAVVRPVLLATRQIEPGEEVFYSYGSNKPFERLRQALQAAQQKEAKGKQIGCKLVWREHGVI</sequence>
<evidence type="ECO:0000256" key="3">
    <source>
        <dbReference type="ARBA" id="ARBA00022833"/>
    </source>
</evidence>
<dbReference type="PaxDb" id="2903-EOD34735"/>
<dbReference type="HOGENOM" id="CLU_431152_0_0_1"/>
<dbReference type="AlphaFoldDB" id="A0A0D3KG50"/>
<dbReference type="RefSeq" id="XP_005787164.1">
    <property type="nucleotide sequence ID" value="XM_005787107.1"/>
</dbReference>
<proteinExistence type="predicted"/>
<dbReference type="Proteomes" id="UP000013827">
    <property type="component" value="Unassembled WGS sequence"/>
</dbReference>
<feature type="compositionally biased region" description="Gly residues" evidence="4">
    <location>
        <begin position="153"/>
        <end position="163"/>
    </location>
</feature>